<evidence type="ECO:0000256" key="1">
    <source>
        <dbReference type="ARBA" id="ARBA00022617"/>
    </source>
</evidence>
<keyword evidence="7" id="KW-1185">Reference proteome</keyword>
<accession>B1ZRL1</accession>
<name>B1ZRL1_OPITP</name>
<evidence type="ECO:0000256" key="3">
    <source>
        <dbReference type="ARBA" id="ARBA00023004"/>
    </source>
</evidence>
<reference evidence="6 7" key="1">
    <citation type="journal article" date="2011" name="J. Bacteriol.">
        <title>Genome sequence of the verrucomicrobium Opitutus terrae PB90-1, an abundant inhabitant of rice paddy soil ecosystems.</title>
        <authorList>
            <person name="van Passel M.W."/>
            <person name="Kant R."/>
            <person name="Palva A."/>
            <person name="Copeland A."/>
            <person name="Lucas S."/>
            <person name="Lapidus A."/>
            <person name="Glavina del Rio T."/>
            <person name="Pitluck S."/>
            <person name="Goltsman E."/>
            <person name="Clum A."/>
            <person name="Sun H."/>
            <person name="Schmutz J."/>
            <person name="Larimer F.W."/>
            <person name="Land M.L."/>
            <person name="Hauser L."/>
            <person name="Kyrpides N."/>
            <person name="Mikhailova N."/>
            <person name="Richardson P.P."/>
            <person name="Janssen P.H."/>
            <person name="de Vos W.M."/>
            <person name="Smidt H."/>
        </authorList>
    </citation>
    <scope>NUCLEOTIDE SEQUENCE [LARGE SCALE GENOMIC DNA]</scope>
    <source>
        <strain evidence="7">DSM 11246 / JCM 15787 / PB90-1</strain>
    </source>
</reference>
<dbReference type="KEGG" id="ote:Oter_4390"/>
<sequence>MMSVSALALGVLVTACSSARRSEPILGRVAVAEAGFGSGRHVFAQHCHTCHPGGEAGLGPALNNKPLPRALIKFQVRHGLGAMPAFKEDHLSDGELDELAAYVVALRDAR</sequence>
<keyword evidence="3 4" id="KW-0408">Iron</keyword>
<dbReference type="SUPFAM" id="SSF46626">
    <property type="entry name" value="Cytochrome c"/>
    <property type="match status" value="1"/>
</dbReference>
<feature type="domain" description="Cytochrome c" evidence="5">
    <location>
        <begin position="34"/>
        <end position="107"/>
    </location>
</feature>
<dbReference type="EMBL" id="CP001032">
    <property type="protein sequence ID" value="ACB77661.1"/>
    <property type="molecule type" value="Genomic_DNA"/>
</dbReference>
<organism evidence="6 7">
    <name type="scientific">Opitutus terrae (strain DSM 11246 / JCM 15787 / PB90-1)</name>
    <dbReference type="NCBI Taxonomy" id="452637"/>
    <lineage>
        <taxon>Bacteria</taxon>
        <taxon>Pseudomonadati</taxon>
        <taxon>Verrucomicrobiota</taxon>
        <taxon>Opitutia</taxon>
        <taxon>Opitutales</taxon>
        <taxon>Opitutaceae</taxon>
        <taxon>Opitutus</taxon>
    </lineage>
</organism>
<keyword evidence="1 4" id="KW-0349">Heme</keyword>
<dbReference type="PROSITE" id="PS51007">
    <property type="entry name" value="CYTC"/>
    <property type="match status" value="1"/>
</dbReference>
<dbReference type="STRING" id="452637.Oter_4390"/>
<evidence type="ECO:0000259" key="5">
    <source>
        <dbReference type="PROSITE" id="PS51007"/>
    </source>
</evidence>
<dbReference type="Pfam" id="PF13442">
    <property type="entry name" value="Cytochrome_CBB3"/>
    <property type="match status" value="1"/>
</dbReference>
<dbReference type="HOGENOM" id="CLU_143475_0_0_0"/>
<dbReference type="InterPro" id="IPR009056">
    <property type="entry name" value="Cyt_c-like_dom"/>
</dbReference>
<keyword evidence="2 4" id="KW-0479">Metal-binding</keyword>
<evidence type="ECO:0000256" key="4">
    <source>
        <dbReference type="PROSITE-ProRule" id="PRU00433"/>
    </source>
</evidence>
<evidence type="ECO:0000313" key="6">
    <source>
        <dbReference type="EMBL" id="ACB77661.1"/>
    </source>
</evidence>
<dbReference type="Gene3D" id="1.10.760.10">
    <property type="entry name" value="Cytochrome c-like domain"/>
    <property type="match status" value="1"/>
</dbReference>
<dbReference type="AlphaFoldDB" id="B1ZRL1"/>
<dbReference type="GO" id="GO:0020037">
    <property type="term" value="F:heme binding"/>
    <property type="evidence" value="ECO:0007669"/>
    <property type="project" value="InterPro"/>
</dbReference>
<proteinExistence type="predicted"/>
<dbReference type="GO" id="GO:0046872">
    <property type="term" value="F:metal ion binding"/>
    <property type="evidence" value="ECO:0007669"/>
    <property type="project" value="UniProtKB-KW"/>
</dbReference>
<dbReference type="GO" id="GO:0009055">
    <property type="term" value="F:electron transfer activity"/>
    <property type="evidence" value="ECO:0007669"/>
    <property type="project" value="InterPro"/>
</dbReference>
<evidence type="ECO:0000256" key="2">
    <source>
        <dbReference type="ARBA" id="ARBA00022723"/>
    </source>
</evidence>
<gene>
    <name evidence="6" type="ordered locus">Oter_4390</name>
</gene>
<evidence type="ECO:0000313" key="7">
    <source>
        <dbReference type="Proteomes" id="UP000007013"/>
    </source>
</evidence>
<dbReference type="eggNOG" id="COG2010">
    <property type="taxonomic scope" value="Bacteria"/>
</dbReference>
<dbReference type="Proteomes" id="UP000007013">
    <property type="component" value="Chromosome"/>
</dbReference>
<protein>
    <recommendedName>
        <fullName evidence="5">Cytochrome c domain-containing protein</fullName>
    </recommendedName>
</protein>
<dbReference type="InterPro" id="IPR036909">
    <property type="entry name" value="Cyt_c-like_dom_sf"/>
</dbReference>